<feature type="disulfide bond" evidence="9">
    <location>
        <begin position="145"/>
        <end position="154"/>
    </location>
</feature>
<feature type="transmembrane region" description="Helical" evidence="11">
    <location>
        <begin position="555"/>
        <end position="578"/>
    </location>
</feature>
<dbReference type="PROSITE" id="PS50267">
    <property type="entry name" value="NA_NEUROTRAN_SYMP_3"/>
    <property type="match status" value="1"/>
</dbReference>
<dbReference type="InterPro" id="IPR000175">
    <property type="entry name" value="Na/ntran_symport"/>
</dbReference>
<feature type="transmembrane region" description="Helical" evidence="11">
    <location>
        <begin position="63"/>
        <end position="85"/>
    </location>
</feature>
<accession>A0A6J8CHK3</accession>
<dbReference type="EMBL" id="CACVKT020005298">
    <property type="protein sequence ID" value="CAC5394537.1"/>
    <property type="molecule type" value="Genomic_DNA"/>
</dbReference>
<dbReference type="GO" id="GO:0015179">
    <property type="term" value="F:L-amino acid transmembrane transporter activity"/>
    <property type="evidence" value="ECO:0007669"/>
    <property type="project" value="TreeGrafter"/>
</dbReference>
<feature type="binding site" evidence="8">
    <location>
        <position position="419"/>
    </location>
    <ligand>
        <name>Na(+)</name>
        <dbReference type="ChEBI" id="CHEBI:29101"/>
        <label>1</label>
    </ligand>
</feature>
<dbReference type="OrthoDB" id="6150485at2759"/>
<dbReference type="GO" id="GO:0005283">
    <property type="term" value="F:amino acid:sodium symporter activity"/>
    <property type="evidence" value="ECO:0007669"/>
    <property type="project" value="TreeGrafter"/>
</dbReference>
<dbReference type="PROSITE" id="PS00610">
    <property type="entry name" value="NA_NEUROTRAN_SYMP_1"/>
    <property type="match status" value="1"/>
</dbReference>
<keyword evidence="9" id="KW-1015">Disulfide bond</keyword>
<keyword evidence="4 10" id="KW-0812">Transmembrane</keyword>
<keyword evidence="8" id="KW-0479">Metal-binding</keyword>
<sequence>MYNSSENEILNVGTDTSETTDDLEKEVWGKKIEGFLSLLGYIVGLGNLWRFPYLCMKNGGGAFLIPFVVCIIFVAFPIFFLELSLGQFTGRSTIHCWEACPLFKGVGFGMVLVNGLCCVYYIMVVTWSIYFIGNSFLSPLPWSSCYNWWNTEKCLSDADSLRNNVTTLTSLDNYIWNGQNNFTRYTINTTTELQTKAEVNQLLNLNTTSKFIMSSEEEFWQYNVLDISSGIEEIGSLNVKILLCLIGAWIIVYFCLMKGVKSVGKAVYVTATLPYILLLILLIRGATLPGATEGILYYITPNFSQVLNFQVWAEAAVQVFFSTCVSWGPLITMASYNNFKNNCLRDSILLVTVGEFTSVMVGFVVFSIIGYMAHTSGLSVDQVVKSGPGLVFIAYPEAVSTLPLPNLWAVLFFVMVLTLGLDTQFGTVEPVIAIFTGSYRKIRQNRMQFTGLVVFVGFLLGLPLCFQGGIYFFQLFDWFAGAGVPLFGLIECIVFGWIYGADNFSRDIEQMIGRPVPVLIRILWCFVTPTLLLILLIIIVTTYTLPTYGDYSYPAAANIFGMITAIIPVIPIPIVAVLEIQKADGCGFYEKIRNSLKPTNKWMPIDKNLAKCYIDRHVITDKTIGGKIKRNIFGR</sequence>
<proteinExistence type="inferred from homology"/>
<dbReference type="Pfam" id="PF00209">
    <property type="entry name" value="SNF"/>
    <property type="match status" value="1"/>
</dbReference>
<name>A0A6J8CHK3_MYTCO</name>
<comment type="similarity">
    <text evidence="2 10">Belongs to the sodium:neurotransmitter symporter (SNF) (TC 2.A.22) family.</text>
</comment>
<evidence type="ECO:0000256" key="3">
    <source>
        <dbReference type="ARBA" id="ARBA00022448"/>
    </source>
</evidence>
<feature type="transmembrane region" description="Helical" evidence="11">
    <location>
        <begin position="348"/>
        <end position="373"/>
    </location>
</feature>
<dbReference type="SUPFAM" id="SSF161070">
    <property type="entry name" value="SNF-like"/>
    <property type="match status" value="1"/>
</dbReference>
<feature type="transmembrane region" description="Helical" evidence="11">
    <location>
        <begin position="449"/>
        <end position="472"/>
    </location>
</feature>
<feature type="binding site" evidence="8">
    <location>
        <position position="43"/>
    </location>
    <ligand>
        <name>Na(+)</name>
        <dbReference type="ChEBI" id="CHEBI:29101"/>
        <label>1</label>
    </ligand>
</feature>
<dbReference type="PANTHER" id="PTHR11616">
    <property type="entry name" value="SODIUM/CHLORIDE DEPENDENT TRANSPORTER"/>
    <property type="match status" value="1"/>
</dbReference>
<keyword evidence="8" id="KW-0915">Sodium</keyword>
<comment type="subcellular location">
    <subcellularLocation>
        <location evidence="1">Membrane</location>
        <topology evidence="1">Multi-pass membrane protein</topology>
    </subcellularLocation>
</comment>
<keyword evidence="10" id="KW-0769">Symport</keyword>
<feature type="binding site" evidence="8">
    <location>
        <position position="47"/>
    </location>
    <ligand>
        <name>Na(+)</name>
        <dbReference type="ChEBI" id="CHEBI:29101"/>
        <label>1</label>
    </ligand>
</feature>
<evidence type="ECO:0000256" key="7">
    <source>
        <dbReference type="ARBA" id="ARBA00023180"/>
    </source>
</evidence>
<dbReference type="AlphaFoldDB" id="A0A6J8CHK3"/>
<evidence type="ECO:0000313" key="12">
    <source>
        <dbReference type="EMBL" id="CAC5394537.1"/>
    </source>
</evidence>
<dbReference type="GO" id="GO:0089718">
    <property type="term" value="P:amino acid import across plasma membrane"/>
    <property type="evidence" value="ECO:0007669"/>
    <property type="project" value="TreeGrafter"/>
</dbReference>
<keyword evidence="3 10" id="KW-0813">Transport</keyword>
<feature type="transmembrane region" description="Helical" evidence="11">
    <location>
        <begin position="268"/>
        <end position="291"/>
    </location>
</feature>
<feature type="transmembrane region" description="Helical" evidence="11">
    <location>
        <begin position="34"/>
        <end position="51"/>
    </location>
</feature>
<protein>
    <recommendedName>
        <fullName evidence="10">Transporter</fullName>
    </recommendedName>
</protein>
<feature type="binding site" evidence="8">
    <location>
        <position position="40"/>
    </location>
    <ligand>
        <name>Na(+)</name>
        <dbReference type="ChEBI" id="CHEBI:29101"/>
        <label>1</label>
    </ligand>
</feature>
<feature type="transmembrane region" description="Helical" evidence="11">
    <location>
        <begin position="237"/>
        <end position="256"/>
    </location>
</feature>
<keyword evidence="13" id="KW-1185">Reference proteome</keyword>
<evidence type="ECO:0000256" key="8">
    <source>
        <dbReference type="PIRSR" id="PIRSR600175-1"/>
    </source>
</evidence>
<feature type="transmembrane region" description="Helical" evidence="11">
    <location>
        <begin position="311"/>
        <end position="336"/>
    </location>
</feature>
<keyword evidence="7" id="KW-0325">Glycoprotein</keyword>
<keyword evidence="6 11" id="KW-0472">Membrane</keyword>
<reference evidence="12 13" key="1">
    <citation type="submission" date="2020-06" db="EMBL/GenBank/DDBJ databases">
        <authorList>
            <person name="Li R."/>
            <person name="Bekaert M."/>
        </authorList>
    </citation>
    <scope>NUCLEOTIDE SEQUENCE [LARGE SCALE GENOMIC DNA]</scope>
    <source>
        <strain evidence="13">wild</strain>
    </source>
</reference>
<evidence type="ECO:0000313" key="13">
    <source>
        <dbReference type="Proteomes" id="UP000507470"/>
    </source>
</evidence>
<evidence type="ECO:0000256" key="10">
    <source>
        <dbReference type="RuleBase" id="RU003732"/>
    </source>
</evidence>
<evidence type="ECO:0000256" key="4">
    <source>
        <dbReference type="ARBA" id="ARBA00022692"/>
    </source>
</evidence>
<evidence type="ECO:0000256" key="2">
    <source>
        <dbReference type="ARBA" id="ARBA00006459"/>
    </source>
</evidence>
<dbReference type="PRINTS" id="PR00176">
    <property type="entry name" value="NANEUSMPORT"/>
</dbReference>
<evidence type="ECO:0000256" key="1">
    <source>
        <dbReference type="ARBA" id="ARBA00004141"/>
    </source>
</evidence>
<feature type="transmembrane region" description="Helical" evidence="11">
    <location>
        <begin position="106"/>
        <end position="132"/>
    </location>
</feature>
<dbReference type="GO" id="GO:0046872">
    <property type="term" value="F:metal ion binding"/>
    <property type="evidence" value="ECO:0007669"/>
    <property type="project" value="UniProtKB-KW"/>
</dbReference>
<organism evidence="12 13">
    <name type="scientific">Mytilus coruscus</name>
    <name type="common">Sea mussel</name>
    <dbReference type="NCBI Taxonomy" id="42192"/>
    <lineage>
        <taxon>Eukaryota</taxon>
        <taxon>Metazoa</taxon>
        <taxon>Spiralia</taxon>
        <taxon>Lophotrochozoa</taxon>
        <taxon>Mollusca</taxon>
        <taxon>Bivalvia</taxon>
        <taxon>Autobranchia</taxon>
        <taxon>Pteriomorphia</taxon>
        <taxon>Mytilida</taxon>
        <taxon>Mytiloidea</taxon>
        <taxon>Mytilidae</taxon>
        <taxon>Mytilinae</taxon>
        <taxon>Mytilus</taxon>
    </lineage>
</organism>
<evidence type="ECO:0000256" key="6">
    <source>
        <dbReference type="ARBA" id="ARBA00023136"/>
    </source>
</evidence>
<keyword evidence="5 11" id="KW-1133">Transmembrane helix</keyword>
<evidence type="ECO:0000256" key="11">
    <source>
        <dbReference type="SAM" id="Phobius"/>
    </source>
</evidence>
<evidence type="ECO:0000256" key="5">
    <source>
        <dbReference type="ARBA" id="ARBA00022989"/>
    </source>
</evidence>
<evidence type="ECO:0000256" key="9">
    <source>
        <dbReference type="PIRSR" id="PIRSR600175-2"/>
    </source>
</evidence>
<feature type="binding site" evidence="8">
    <location>
        <position position="322"/>
    </location>
    <ligand>
        <name>Na(+)</name>
        <dbReference type="ChEBI" id="CHEBI:29101"/>
        <label>1</label>
    </ligand>
</feature>
<feature type="transmembrane region" description="Helical" evidence="11">
    <location>
        <begin position="478"/>
        <end position="501"/>
    </location>
</feature>
<feature type="binding site" evidence="8">
    <location>
        <position position="422"/>
    </location>
    <ligand>
        <name>Na(+)</name>
        <dbReference type="ChEBI" id="CHEBI:29101"/>
        <label>1</label>
    </ligand>
</feature>
<dbReference type="GO" id="GO:0005886">
    <property type="term" value="C:plasma membrane"/>
    <property type="evidence" value="ECO:0007669"/>
    <property type="project" value="TreeGrafter"/>
</dbReference>
<dbReference type="Proteomes" id="UP000507470">
    <property type="component" value="Unassembled WGS sequence"/>
</dbReference>
<feature type="transmembrane region" description="Helical" evidence="11">
    <location>
        <begin position="522"/>
        <end position="543"/>
    </location>
</feature>
<dbReference type="InterPro" id="IPR037272">
    <property type="entry name" value="SNS_sf"/>
</dbReference>
<feature type="transmembrane region" description="Helical" evidence="11">
    <location>
        <begin position="407"/>
        <end position="428"/>
    </location>
</feature>
<gene>
    <name evidence="12" type="ORF">MCOR_29272</name>
</gene>
<dbReference type="PANTHER" id="PTHR11616:SF321">
    <property type="entry name" value="SODIUM-DEPENDENT NUTRIENT AMINO ACID TRANSPORTER 1-RELATED"/>
    <property type="match status" value="1"/>
</dbReference>